<dbReference type="RefSeq" id="WP_345213878.1">
    <property type="nucleotide sequence ID" value="NZ_BAABFT010000021.1"/>
</dbReference>
<evidence type="ECO:0008006" key="4">
    <source>
        <dbReference type="Google" id="ProtNLM"/>
    </source>
</evidence>
<dbReference type="Proteomes" id="UP001500582">
    <property type="component" value="Unassembled WGS sequence"/>
</dbReference>
<name>A0ABP8HGJ7_9SPHI</name>
<evidence type="ECO:0000256" key="1">
    <source>
        <dbReference type="SAM" id="SignalP"/>
    </source>
</evidence>
<accession>A0ABP8HGJ7</accession>
<keyword evidence="3" id="KW-1185">Reference proteome</keyword>
<evidence type="ECO:0000313" key="3">
    <source>
        <dbReference type="Proteomes" id="UP001500582"/>
    </source>
</evidence>
<organism evidence="2 3">
    <name type="scientific">Mucilaginibacter gynuensis</name>
    <dbReference type="NCBI Taxonomy" id="1302236"/>
    <lineage>
        <taxon>Bacteria</taxon>
        <taxon>Pseudomonadati</taxon>
        <taxon>Bacteroidota</taxon>
        <taxon>Sphingobacteriia</taxon>
        <taxon>Sphingobacteriales</taxon>
        <taxon>Sphingobacteriaceae</taxon>
        <taxon>Mucilaginibacter</taxon>
    </lineage>
</organism>
<reference evidence="3" key="1">
    <citation type="journal article" date="2019" name="Int. J. Syst. Evol. Microbiol.">
        <title>The Global Catalogue of Microorganisms (GCM) 10K type strain sequencing project: providing services to taxonomists for standard genome sequencing and annotation.</title>
        <authorList>
            <consortium name="The Broad Institute Genomics Platform"/>
            <consortium name="The Broad Institute Genome Sequencing Center for Infectious Disease"/>
            <person name="Wu L."/>
            <person name="Ma J."/>
        </authorList>
    </citation>
    <scope>NUCLEOTIDE SEQUENCE [LARGE SCALE GENOMIC DNA]</scope>
    <source>
        <strain evidence="3">JCM 17705</strain>
    </source>
</reference>
<dbReference type="EMBL" id="BAABFT010000021">
    <property type="protein sequence ID" value="GAA4338899.1"/>
    <property type="molecule type" value="Genomic_DNA"/>
</dbReference>
<protein>
    <recommendedName>
        <fullName evidence="4">YXWGXW repeat-containing protein</fullName>
    </recommendedName>
</protein>
<feature type="chain" id="PRO_5045552875" description="YXWGXW repeat-containing protein" evidence="1">
    <location>
        <begin position="25"/>
        <end position="120"/>
    </location>
</feature>
<evidence type="ECO:0000313" key="2">
    <source>
        <dbReference type="EMBL" id="GAA4338899.1"/>
    </source>
</evidence>
<feature type="signal peptide" evidence="1">
    <location>
        <begin position="1"/>
        <end position="24"/>
    </location>
</feature>
<proteinExistence type="predicted"/>
<comment type="caution">
    <text evidence="2">The sequence shown here is derived from an EMBL/GenBank/DDBJ whole genome shotgun (WGS) entry which is preliminary data.</text>
</comment>
<gene>
    <name evidence="2" type="ORF">GCM10023149_49250</name>
</gene>
<sequence>MKTLKVLTIATVVLALGAIQQASAQIRISATIGTPVRYYEPAPVYYEEPAPVVVVNRPIVYHRPVYERRVVVVNRPVYYGRPNYYRPRTVVVNRPAYYRGNYHQVKYHGHGHNNHGRYRD</sequence>
<keyword evidence="1" id="KW-0732">Signal</keyword>